<dbReference type="WBParaSite" id="L893_g20641.t1">
    <property type="protein sequence ID" value="L893_g20641.t1"/>
    <property type="gene ID" value="L893_g20641"/>
</dbReference>
<organism evidence="1 2">
    <name type="scientific">Steinernema glaseri</name>
    <dbReference type="NCBI Taxonomy" id="37863"/>
    <lineage>
        <taxon>Eukaryota</taxon>
        <taxon>Metazoa</taxon>
        <taxon>Ecdysozoa</taxon>
        <taxon>Nematoda</taxon>
        <taxon>Chromadorea</taxon>
        <taxon>Rhabditida</taxon>
        <taxon>Tylenchina</taxon>
        <taxon>Panagrolaimomorpha</taxon>
        <taxon>Strongyloidoidea</taxon>
        <taxon>Steinernematidae</taxon>
        <taxon>Steinernema</taxon>
    </lineage>
</organism>
<evidence type="ECO:0000313" key="1">
    <source>
        <dbReference type="Proteomes" id="UP000095287"/>
    </source>
</evidence>
<proteinExistence type="predicted"/>
<evidence type="ECO:0000313" key="2">
    <source>
        <dbReference type="WBParaSite" id="L893_g20641.t1"/>
    </source>
</evidence>
<sequence>MDTVPAVFMEKVCLLAFDSQSTGFLDEMKKIPSNFGRIAAAMPEKMHKLLVKVYLKDGKISVVGADVVNQRRNLFSRTPLDKLNLNFVTHFRVELHSSFENDYDYYGPLGDIYLKEPRDAWRDVTFDHLLRLLRAIRPTRRQGMHPFRYDPKFCNHLEGYYIEPEDDKFDFCRRLLTLQLPFDSVNFGDSPGFNHEIEEFLKTSGPLYNITVNNWVLSKLAPRCIDLIIDKFVPIYMGRLSLDTRLERKQLERLIVKCSMSDEDPVLDAGREEFDDVDDSTVKMLVDDVDLYRRRKWKLKGTLNGQEMGAMWNLSFGSGRLEWKWGPDWDGTIVFPFPY</sequence>
<keyword evidence="1" id="KW-1185">Reference proteome</keyword>
<name>A0A1I7YXX7_9BILA</name>
<protein>
    <submittedName>
        <fullName evidence="2">FTH domain-containing protein</fullName>
    </submittedName>
</protein>
<dbReference type="Proteomes" id="UP000095287">
    <property type="component" value="Unplaced"/>
</dbReference>
<accession>A0A1I7YXX7</accession>
<dbReference type="AlphaFoldDB" id="A0A1I7YXX7"/>
<reference evidence="2" key="1">
    <citation type="submission" date="2016-11" db="UniProtKB">
        <authorList>
            <consortium name="WormBaseParasite"/>
        </authorList>
    </citation>
    <scope>IDENTIFICATION</scope>
</reference>